<reference evidence="3" key="1">
    <citation type="journal article" date="2019" name="Int. J. Syst. Evol. Microbiol.">
        <title>The Global Catalogue of Microorganisms (GCM) 10K type strain sequencing project: providing services to taxonomists for standard genome sequencing and annotation.</title>
        <authorList>
            <consortium name="The Broad Institute Genomics Platform"/>
            <consortium name="The Broad Institute Genome Sequencing Center for Infectious Disease"/>
            <person name="Wu L."/>
            <person name="Ma J."/>
        </authorList>
    </citation>
    <scope>NUCLEOTIDE SEQUENCE [LARGE SCALE GENOMIC DNA]</scope>
    <source>
        <strain evidence="3">KCTC 52607</strain>
    </source>
</reference>
<organism evidence="2 3">
    <name type="scientific">Alteraurantiacibacter palmitatis</name>
    <dbReference type="NCBI Taxonomy" id="2054628"/>
    <lineage>
        <taxon>Bacteria</taxon>
        <taxon>Pseudomonadati</taxon>
        <taxon>Pseudomonadota</taxon>
        <taxon>Alphaproteobacteria</taxon>
        <taxon>Sphingomonadales</taxon>
        <taxon>Erythrobacteraceae</taxon>
        <taxon>Alteraurantiacibacter</taxon>
    </lineage>
</organism>
<dbReference type="InterPro" id="IPR013785">
    <property type="entry name" value="Aldolase_TIM"/>
</dbReference>
<evidence type="ECO:0000313" key="3">
    <source>
        <dbReference type="Proteomes" id="UP001595456"/>
    </source>
</evidence>
<dbReference type="PROSITE" id="PS50991">
    <property type="entry name" value="PYR_CT"/>
    <property type="match status" value="1"/>
</dbReference>
<gene>
    <name evidence="2" type="ORF">ACFODU_12935</name>
</gene>
<comment type="caution">
    <text evidence="2">The sequence shown here is derived from an EMBL/GenBank/DDBJ whole genome shotgun (WGS) entry which is preliminary data.</text>
</comment>
<dbReference type="SUPFAM" id="SSF89000">
    <property type="entry name" value="post-HMGL domain-like"/>
    <property type="match status" value="1"/>
</dbReference>
<dbReference type="InterPro" id="IPR003379">
    <property type="entry name" value="Carboxylase_cons_dom"/>
</dbReference>
<dbReference type="RefSeq" id="WP_336926426.1">
    <property type="nucleotide sequence ID" value="NZ_JBANRO010000007.1"/>
</dbReference>
<dbReference type="InterPro" id="IPR000891">
    <property type="entry name" value="PYR_CT"/>
</dbReference>
<dbReference type="Gene3D" id="3.20.20.70">
    <property type="entry name" value="Aldolase class I"/>
    <property type="match status" value="1"/>
</dbReference>
<dbReference type="Proteomes" id="UP001595456">
    <property type="component" value="Unassembled WGS sequence"/>
</dbReference>
<dbReference type="PANTHER" id="PTHR43778">
    <property type="entry name" value="PYRUVATE CARBOXYLASE"/>
    <property type="match status" value="1"/>
</dbReference>
<name>A0ABV7E7L3_9SPHN</name>
<dbReference type="SUPFAM" id="SSF51569">
    <property type="entry name" value="Aldolase"/>
    <property type="match status" value="1"/>
</dbReference>
<sequence length="486" mass="52759">MATIRIVETSLRDGNQCLWGALGVNTAKTLTIAPAMERAGYKAIDFTTSTHMGVAVRYKQENPWERIRAMADICKTTPLQFLSTGFRFIAWETASPEFMELAFRTLATNGIRRFALADPMNDAASNVEVARLVKRAGGEQVVGALVFSISPIHDDAHYATAARLMAASPDIDALYIKDPGGLLTPKRAQTLIPAILAEIGDKELELHNHCTIGLAEPACLEAADLGVAAVQCASGGAADGTSNPPITRMIANLRAAGHDVPIDDEAAQEVADFWTAVAEAEGLPTGSPMAFDAAYFHHNLPGGMVGTMRRHLADQRVPHLEGAVIEEIGRVRQELGWPIVMTPFAQMLQTQAVMNVTGKERWGVIPDEIIRFAIGKFGRPNAPVDPQVMDRIMANPRTRELQAETGMADLKTLRKRIGENLSDEEFLLRATMPAELVDAMQAAGPAPREYDPDTVAVMALVREVLKRRDVSAFEIAKGDFKLEVSA</sequence>
<keyword evidence="3" id="KW-1185">Reference proteome</keyword>
<evidence type="ECO:0000259" key="1">
    <source>
        <dbReference type="PROSITE" id="PS50991"/>
    </source>
</evidence>
<dbReference type="EMBL" id="JBHRST010000020">
    <property type="protein sequence ID" value="MFC3098694.1"/>
    <property type="molecule type" value="Genomic_DNA"/>
</dbReference>
<dbReference type="InterPro" id="IPR055268">
    <property type="entry name" value="PCB-like"/>
</dbReference>
<dbReference type="Pfam" id="PF02436">
    <property type="entry name" value="PYC_OADA"/>
    <property type="match status" value="1"/>
</dbReference>
<evidence type="ECO:0000313" key="2">
    <source>
        <dbReference type="EMBL" id="MFC3098694.1"/>
    </source>
</evidence>
<dbReference type="PANTHER" id="PTHR43778:SF2">
    <property type="entry name" value="PYRUVATE CARBOXYLASE, MITOCHONDRIAL"/>
    <property type="match status" value="1"/>
</dbReference>
<protein>
    <submittedName>
        <fullName evidence="2">Biotin carboxyl carrier protein</fullName>
    </submittedName>
</protein>
<proteinExistence type="predicted"/>
<accession>A0ABV7E7L3</accession>
<feature type="domain" description="Pyruvate carboxyltransferase" evidence="1">
    <location>
        <begin position="4"/>
        <end position="268"/>
    </location>
</feature>
<dbReference type="Pfam" id="PF00682">
    <property type="entry name" value="HMGL-like"/>
    <property type="match status" value="1"/>
</dbReference>